<evidence type="ECO:0000313" key="2">
    <source>
        <dbReference type="Proteomes" id="UP000038045"/>
    </source>
</evidence>
<feature type="compositionally biased region" description="Basic and acidic residues" evidence="1">
    <location>
        <begin position="128"/>
        <end position="141"/>
    </location>
</feature>
<evidence type="ECO:0000313" key="3">
    <source>
        <dbReference type="WBParaSite" id="PTRK_0000800700.1"/>
    </source>
</evidence>
<protein>
    <submittedName>
        <fullName evidence="3">Craniofacial development protein 1</fullName>
    </submittedName>
</protein>
<dbReference type="InterPro" id="IPR035539">
    <property type="entry name" value="DUF5387"/>
</dbReference>
<dbReference type="Pfam" id="PF17361">
    <property type="entry name" value="DUF5387"/>
    <property type="match status" value="1"/>
</dbReference>
<sequence length="210" mass="23452">MSTTDLTVEEARDHSDIVLEEDLLSNSEDILDKIPSSDKIIDDDSDVVGETFDDIVEETADDIEEAADKIVVDKVHEDYVEEVSGPVTVMNINGGDSIDSRTEIIVSKVSVQKPADFPNYEEIKKAKEMENEENESKHTLRDPNVVKSGEPDNEDWAKKNIESGKKVNDLIARFNTGAIFKDSKEQVRSTYKSDYGVGKGQGQIRQSVFH</sequence>
<evidence type="ECO:0000256" key="1">
    <source>
        <dbReference type="SAM" id="MobiDB-lite"/>
    </source>
</evidence>
<accession>A0A0N4ZJA2</accession>
<proteinExistence type="predicted"/>
<organism evidence="2 3">
    <name type="scientific">Parastrongyloides trichosuri</name>
    <name type="common">Possum-specific nematode worm</name>
    <dbReference type="NCBI Taxonomy" id="131310"/>
    <lineage>
        <taxon>Eukaryota</taxon>
        <taxon>Metazoa</taxon>
        <taxon>Ecdysozoa</taxon>
        <taxon>Nematoda</taxon>
        <taxon>Chromadorea</taxon>
        <taxon>Rhabditida</taxon>
        <taxon>Tylenchina</taxon>
        <taxon>Panagrolaimomorpha</taxon>
        <taxon>Strongyloidoidea</taxon>
        <taxon>Strongyloididae</taxon>
        <taxon>Parastrongyloides</taxon>
    </lineage>
</organism>
<keyword evidence="2" id="KW-1185">Reference proteome</keyword>
<feature type="region of interest" description="Disordered" evidence="1">
    <location>
        <begin position="128"/>
        <end position="160"/>
    </location>
</feature>
<dbReference type="AlphaFoldDB" id="A0A0N4ZJA2"/>
<dbReference type="Proteomes" id="UP000038045">
    <property type="component" value="Unplaced"/>
</dbReference>
<name>A0A0N4ZJA2_PARTI</name>
<dbReference type="WBParaSite" id="PTRK_0000800700.1">
    <property type="protein sequence ID" value="PTRK_0000800700.1"/>
    <property type="gene ID" value="PTRK_0000800700"/>
</dbReference>
<reference evidence="3" key="1">
    <citation type="submission" date="2017-02" db="UniProtKB">
        <authorList>
            <consortium name="WormBaseParasite"/>
        </authorList>
    </citation>
    <scope>IDENTIFICATION</scope>
</reference>